<keyword evidence="1" id="KW-1185">Reference proteome</keyword>
<dbReference type="Proteomes" id="UP000036681">
    <property type="component" value="Unplaced"/>
</dbReference>
<proteinExistence type="predicted"/>
<protein>
    <submittedName>
        <fullName evidence="2">Transposase</fullName>
    </submittedName>
</protein>
<evidence type="ECO:0000313" key="1">
    <source>
        <dbReference type="Proteomes" id="UP000036681"/>
    </source>
</evidence>
<organism evidence="1 2">
    <name type="scientific">Ascaris lumbricoides</name>
    <name type="common">Giant roundworm</name>
    <dbReference type="NCBI Taxonomy" id="6252"/>
    <lineage>
        <taxon>Eukaryota</taxon>
        <taxon>Metazoa</taxon>
        <taxon>Ecdysozoa</taxon>
        <taxon>Nematoda</taxon>
        <taxon>Chromadorea</taxon>
        <taxon>Rhabditida</taxon>
        <taxon>Spirurina</taxon>
        <taxon>Ascaridomorpha</taxon>
        <taxon>Ascaridoidea</taxon>
        <taxon>Ascarididae</taxon>
        <taxon>Ascaris</taxon>
    </lineage>
</organism>
<dbReference type="AlphaFoldDB" id="A0A0M3IVY3"/>
<dbReference type="WBParaSite" id="ALUE_0002291101-mRNA-1">
    <property type="protein sequence ID" value="ALUE_0002291101-mRNA-1"/>
    <property type="gene ID" value="ALUE_0002291101"/>
</dbReference>
<reference evidence="2" key="1">
    <citation type="submission" date="2017-02" db="UniProtKB">
        <authorList>
            <consortium name="WormBaseParasite"/>
        </authorList>
    </citation>
    <scope>IDENTIFICATION</scope>
</reference>
<sequence length="52" mass="6345">MPRPKVRYVPSRLYRLYFYTNKSTANRHSKRTNNAADMDLPMRVAQPFGWWR</sequence>
<name>A0A0M3IVY3_ASCLU</name>
<evidence type="ECO:0000313" key="2">
    <source>
        <dbReference type="WBParaSite" id="ALUE_0002291101-mRNA-1"/>
    </source>
</evidence>
<accession>A0A0M3IVY3</accession>